<dbReference type="SUPFAM" id="SSF53335">
    <property type="entry name" value="S-adenosyl-L-methionine-dependent methyltransferases"/>
    <property type="match status" value="1"/>
</dbReference>
<evidence type="ECO:0000313" key="10">
    <source>
        <dbReference type="EMBL" id="CAL8070191.1"/>
    </source>
</evidence>
<keyword evidence="5" id="KW-0694">RNA-binding</keyword>
<proteinExistence type="predicted"/>
<evidence type="ECO:0000259" key="9">
    <source>
        <dbReference type="PROSITE" id="PS51562"/>
    </source>
</evidence>
<feature type="compositionally biased region" description="Low complexity" evidence="8">
    <location>
        <begin position="25"/>
        <end position="35"/>
    </location>
</feature>
<keyword evidence="11" id="KW-1185">Reference proteome</keyword>
<feature type="domain" description="MRNA cap 0 methyltransferase" evidence="9">
    <location>
        <begin position="260"/>
        <end position="585"/>
    </location>
</feature>
<dbReference type="EC" id="2.1.1.56" evidence="1"/>
<evidence type="ECO:0000256" key="6">
    <source>
        <dbReference type="ARBA" id="ARBA00023042"/>
    </source>
</evidence>
<dbReference type="EMBL" id="CAXLJM020000004">
    <property type="protein sequence ID" value="CAL8070191.1"/>
    <property type="molecule type" value="Genomic_DNA"/>
</dbReference>
<evidence type="ECO:0000256" key="2">
    <source>
        <dbReference type="ARBA" id="ARBA00022603"/>
    </source>
</evidence>
<evidence type="ECO:0000256" key="8">
    <source>
        <dbReference type="SAM" id="MobiDB-lite"/>
    </source>
</evidence>
<dbReference type="Proteomes" id="UP001642540">
    <property type="component" value="Unassembled WGS sequence"/>
</dbReference>
<feature type="compositionally biased region" description="Polar residues" evidence="8">
    <location>
        <begin position="224"/>
        <end position="233"/>
    </location>
</feature>
<evidence type="ECO:0000256" key="1">
    <source>
        <dbReference type="ARBA" id="ARBA00011926"/>
    </source>
</evidence>
<dbReference type="Pfam" id="PF03291">
    <property type="entry name" value="mRNA_G-N7_MeTrfase"/>
    <property type="match status" value="1"/>
</dbReference>
<feature type="compositionally biased region" description="Low complexity" evidence="8">
    <location>
        <begin position="110"/>
        <end position="120"/>
    </location>
</feature>
<sequence length="585" mass="68091">MNDSGRHRDRPPPTGRSLKRKATPSSSSSGSSSSSSEEEKSASHTSGKRVKGAWPAEPRQDSGRSEFYGERPPPHPSHHHNYDRNNSNSASASSGSSNYYNQEEPPSYDQQQQHQQNIYQERQETPSYDQQQRQENRPQEHQEPPSYDQQQHRQQNRYQERQEPPHDQHRHQSRFQGPSHDQQRQQQQRHHSRYQETPSAYNHHQRNRHQEPSSAYHHRYQDRPYNSQNNSTAAPGGLAPVVARHYNAIEEKGLEAREDSMIVILRKYNNWAKSMNFNDAMDKLRQAGSRYNELVGLDFCCGKGGDLRKWEKSRMMKHVVFVDIAEVSLANCKERYEEIFRKSEEIRERRGGRGAPFFTAEFIVLDCTKDSLRSKLSDPNMEFDLVSCQFSFHYSFESYLQAKQMLTNATENLKRGGYFIGTTVNADRMVKRRRQCGGAEFGNEVYHVRFECDEPYQTYGARYFFKLQDAISCPEFLVHFPTLIQLASGFNLKLVYKHPFEKFHEIHSARHEAKGLLNQMGALECYPPTSAEALRFDEKQYAHASRFIESTRARNPDWDDIKVGTISAVEWEAIRLYIAFCFQKV</sequence>
<keyword evidence="6" id="KW-0507">mRNA processing</keyword>
<protein>
    <recommendedName>
        <fullName evidence="1">mRNA (guanine-N(7))-methyltransferase</fullName>
        <ecNumber evidence="1">2.1.1.56</ecNumber>
    </recommendedName>
</protein>
<feature type="compositionally biased region" description="Low complexity" evidence="8">
    <location>
        <begin position="85"/>
        <end position="101"/>
    </location>
</feature>
<evidence type="ECO:0000313" key="11">
    <source>
        <dbReference type="Proteomes" id="UP001642540"/>
    </source>
</evidence>
<name>A0ABP1PMT8_9HEXA</name>
<feature type="compositionally biased region" description="Basic and acidic residues" evidence="8">
    <location>
        <begin position="58"/>
        <end position="73"/>
    </location>
</feature>
<dbReference type="CDD" id="cd02440">
    <property type="entry name" value="AdoMet_MTases"/>
    <property type="match status" value="1"/>
</dbReference>
<keyword evidence="6" id="KW-0506">mRNA capping</keyword>
<accession>A0ABP1PMT8</accession>
<reference evidence="10 11" key="1">
    <citation type="submission" date="2024-08" db="EMBL/GenBank/DDBJ databases">
        <authorList>
            <person name="Cucini C."/>
            <person name="Frati F."/>
        </authorList>
    </citation>
    <scope>NUCLEOTIDE SEQUENCE [LARGE SCALE GENOMIC DNA]</scope>
</reference>
<keyword evidence="4" id="KW-0949">S-adenosyl-L-methionine</keyword>
<evidence type="ECO:0000256" key="3">
    <source>
        <dbReference type="ARBA" id="ARBA00022679"/>
    </source>
</evidence>
<comment type="catalytic activity">
    <reaction evidence="7">
        <text>a 5'-end (5'-triphosphoguanosine)-ribonucleoside in mRNA + S-adenosyl-L-methionine = a 5'-end (N(7)-methyl 5'-triphosphoguanosine)-ribonucleoside in mRNA + S-adenosyl-L-homocysteine</text>
        <dbReference type="Rhea" id="RHEA:67008"/>
        <dbReference type="Rhea" id="RHEA-COMP:17166"/>
        <dbReference type="Rhea" id="RHEA-COMP:17167"/>
        <dbReference type="ChEBI" id="CHEBI:57856"/>
        <dbReference type="ChEBI" id="CHEBI:59789"/>
        <dbReference type="ChEBI" id="CHEBI:156461"/>
        <dbReference type="ChEBI" id="CHEBI:167617"/>
        <dbReference type="EC" id="2.1.1.56"/>
    </reaction>
</comment>
<dbReference type="InterPro" id="IPR004971">
    <property type="entry name" value="mRNA_G-N7_MeTrfase_dom"/>
</dbReference>
<comment type="caution">
    <text evidence="10">The sequence shown here is derived from an EMBL/GenBank/DDBJ whole genome shotgun (WGS) entry which is preliminary data.</text>
</comment>
<organism evidence="10 11">
    <name type="scientific">Orchesella dallaii</name>
    <dbReference type="NCBI Taxonomy" id="48710"/>
    <lineage>
        <taxon>Eukaryota</taxon>
        <taxon>Metazoa</taxon>
        <taxon>Ecdysozoa</taxon>
        <taxon>Arthropoda</taxon>
        <taxon>Hexapoda</taxon>
        <taxon>Collembola</taxon>
        <taxon>Entomobryomorpha</taxon>
        <taxon>Entomobryoidea</taxon>
        <taxon>Orchesellidae</taxon>
        <taxon>Orchesellinae</taxon>
        <taxon>Orchesella</taxon>
    </lineage>
</organism>
<feature type="region of interest" description="Disordered" evidence="8">
    <location>
        <begin position="1"/>
        <end position="237"/>
    </location>
</feature>
<feature type="compositionally biased region" description="Basic and acidic residues" evidence="8">
    <location>
        <begin position="158"/>
        <end position="167"/>
    </location>
</feature>
<gene>
    <name evidence="10" type="ORF">ODALV1_LOCUS1121</name>
</gene>
<keyword evidence="3" id="KW-0808">Transferase</keyword>
<evidence type="ECO:0000256" key="7">
    <source>
        <dbReference type="ARBA" id="ARBA00044712"/>
    </source>
</evidence>
<dbReference type="Gene3D" id="3.40.50.150">
    <property type="entry name" value="Vaccinia Virus protein VP39"/>
    <property type="match status" value="1"/>
</dbReference>
<dbReference type="PANTHER" id="PTHR12189">
    <property type="entry name" value="MRNA GUANINE-7- METHYLTRANSFERASE"/>
    <property type="match status" value="1"/>
</dbReference>
<evidence type="ECO:0000256" key="4">
    <source>
        <dbReference type="ARBA" id="ARBA00022691"/>
    </source>
</evidence>
<evidence type="ECO:0000256" key="5">
    <source>
        <dbReference type="ARBA" id="ARBA00022884"/>
    </source>
</evidence>
<dbReference type="InterPro" id="IPR039753">
    <property type="entry name" value="RG7MT1"/>
</dbReference>
<keyword evidence="2" id="KW-0489">Methyltransferase</keyword>
<dbReference type="PANTHER" id="PTHR12189:SF2">
    <property type="entry name" value="MRNA CAP GUANINE-N7 METHYLTRANSFERASE"/>
    <property type="match status" value="1"/>
</dbReference>
<dbReference type="InterPro" id="IPR029063">
    <property type="entry name" value="SAM-dependent_MTases_sf"/>
</dbReference>
<feature type="compositionally biased region" description="Basic and acidic residues" evidence="8">
    <location>
        <begin position="132"/>
        <end position="143"/>
    </location>
</feature>
<dbReference type="PROSITE" id="PS51562">
    <property type="entry name" value="RNA_CAP0_MT"/>
    <property type="match status" value="1"/>
</dbReference>